<dbReference type="SUPFAM" id="SSF55729">
    <property type="entry name" value="Acyl-CoA N-acyltransferases (Nat)"/>
    <property type="match status" value="1"/>
</dbReference>
<evidence type="ECO:0000256" key="1">
    <source>
        <dbReference type="ARBA" id="ARBA00022679"/>
    </source>
</evidence>
<dbReference type="Pfam" id="PF13673">
    <property type="entry name" value="Acetyltransf_10"/>
    <property type="match status" value="1"/>
</dbReference>
<protein>
    <submittedName>
        <fullName evidence="4">GNAT family N-acetyltransferase</fullName>
    </submittedName>
</protein>
<dbReference type="CDD" id="cd04301">
    <property type="entry name" value="NAT_SF"/>
    <property type="match status" value="1"/>
</dbReference>
<gene>
    <name evidence="4" type="ORF">BK672_10040</name>
</gene>
<dbReference type="AlphaFoldDB" id="A0A423NC61"/>
<sequence length="161" mass="17646">MEAPICIRPATLADAGIISRIIERSIRIGCALDHRNDPSLVSQWIGLQSADFISARLADPHFYLCIALLADKPVGVGMARASGDILLCYVQPESFRRGVGRALMEDLEGWLRVRGVSHADLNSTYTGQAFYRRLGYHKSAPPLEYQGLQSLPMHKSLAAPG</sequence>
<reference evidence="4 5" key="1">
    <citation type="submission" date="2016-10" db="EMBL/GenBank/DDBJ databases">
        <title>Comparative genome analysis of multiple Pseudomonas spp. focuses on biocontrol and plant growth promoting traits.</title>
        <authorList>
            <person name="Tao X.-Y."/>
            <person name="Taylor C.G."/>
        </authorList>
    </citation>
    <scope>NUCLEOTIDE SEQUENCE [LARGE SCALE GENOMIC DNA]</scope>
    <source>
        <strain evidence="4 5">2F9</strain>
    </source>
</reference>
<dbReference type="Gene3D" id="3.40.630.30">
    <property type="match status" value="1"/>
</dbReference>
<dbReference type="RefSeq" id="WP_095113056.1">
    <property type="nucleotide sequence ID" value="NZ_MOBY01000004.1"/>
</dbReference>
<dbReference type="EMBL" id="MOBY01000004">
    <property type="protein sequence ID" value="RON95839.1"/>
    <property type="molecule type" value="Genomic_DNA"/>
</dbReference>
<dbReference type="GO" id="GO:0016747">
    <property type="term" value="F:acyltransferase activity, transferring groups other than amino-acyl groups"/>
    <property type="evidence" value="ECO:0007669"/>
    <property type="project" value="InterPro"/>
</dbReference>
<name>A0A423NC61_PSEFL</name>
<comment type="caution">
    <text evidence="4">The sequence shown here is derived from an EMBL/GenBank/DDBJ whole genome shotgun (WGS) entry which is preliminary data.</text>
</comment>
<dbReference type="PANTHER" id="PTHR43877">
    <property type="entry name" value="AMINOALKYLPHOSPHONATE N-ACETYLTRANSFERASE-RELATED-RELATED"/>
    <property type="match status" value="1"/>
</dbReference>
<evidence type="ECO:0000313" key="4">
    <source>
        <dbReference type="EMBL" id="RON95839.1"/>
    </source>
</evidence>
<keyword evidence="1 4" id="KW-0808">Transferase</keyword>
<proteinExistence type="predicted"/>
<dbReference type="InterPro" id="IPR000182">
    <property type="entry name" value="GNAT_dom"/>
</dbReference>
<feature type="domain" description="N-acetyltransferase" evidence="3">
    <location>
        <begin position="5"/>
        <end position="158"/>
    </location>
</feature>
<evidence type="ECO:0000256" key="2">
    <source>
        <dbReference type="ARBA" id="ARBA00023315"/>
    </source>
</evidence>
<organism evidence="4 5">
    <name type="scientific">Pseudomonas fluorescens</name>
    <dbReference type="NCBI Taxonomy" id="294"/>
    <lineage>
        <taxon>Bacteria</taxon>
        <taxon>Pseudomonadati</taxon>
        <taxon>Pseudomonadota</taxon>
        <taxon>Gammaproteobacteria</taxon>
        <taxon>Pseudomonadales</taxon>
        <taxon>Pseudomonadaceae</taxon>
        <taxon>Pseudomonas</taxon>
    </lineage>
</organism>
<accession>A0A423NC61</accession>
<evidence type="ECO:0000313" key="5">
    <source>
        <dbReference type="Proteomes" id="UP000283650"/>
    </source>
</evidence>
<dbReference type="PROSITE" id="PS51186">
    <property type="entry name" value="GNAT"/>
    <property type="match status" value="1"/>
</dbReference>
<keyword evidence="2" id="KW-0012">Acyltransferase</keyword>
<dbReference type="Proteomes" id="UP000283650">
    <property type="component" value="Unassembled WGS sequence"/>
</dbReference>
<evidence type="ECO:0000259" key="3">
    <source>
        <dbReference type="PROSITE" id="PS51186"/>
    </source>
</evidence>
<dbReference type="InterPro" id="IPR016181">
    <property type="entry name" value="Acyl_CoA_acyltransferase"/>
</dbReference>
<dbReference type="InterPro" id="IPR050832">
    <property type="entry name" value="Bact_Acetyltransf"/>
</dbReference>